<dbReference type="InterPro" id="IPR010093">
    <property type="entry name" value="SinI_DNA-bd"/>
</dbReference>
<comment type="caution">
    <text evidence="2">The sequence shown here is derived from an EMBL/GenBank/DDBJ whole genome shotgun (WGS) entry which is preliminary data.</text>
</comment>
<accession>A0ABS6XCZ6</accession>
<feature type="domain" description="Helix-turn-helix" evidence="1">
    <location>
        <begin position="23"/>
        <end position="72"/>
    </location>
</feature>
<organism evidence="2 3">
    <name type="scientific">Pontibacter populi</name>
    <dbReference type="NCBI Taxonomy" id="890055"/>
    <lineage>
        <taxon>Bacteria</taxon>
        <taxon>Pseudomonadati</taxon>
        <taxon>Bacteroidota</taxon>
        <taxon>Cytophagia</taxon>
        <taxon>Cytophagales</taxon>
        <taxon>Hymenobacteraceae</taxon>
        <taxon>Pontibacter</taxon>
    </lineage>
</organism>
<dbReference type="Proteomes" id="UP000774935">
    <property type="component" value="Unassembled WGS sequence"/>
</dbReference>
<name>A0ABS6XCZ6_9BACT</name>
<dbReference type="InterPro" id="IPR009061">
    <property type="entry name" value="DNA-bd_dom_put_sf"/>
</dbReference>
<keyword evidence="3" id="KW-1185">Reference proteome</keyword>
<dbReference type="InterPro" id="IPR041657">
    <property type="entry name" value="HTH_17"/>
</dbReference>
<reference evidence="2 3" key="1">
    <citation type="submission" date="2021-07" db="EMBL/GenBank/DDBJ databases">
        <authorList>
            <person name="Kim M.K."/>
        </authorList>
    </citation>
    <scope>NUCLEOTIDE SEQUENCE [LARGE SCALE GENOMIC DNA]</scope>
    <source>
        <strain evidence="2 3">HLY7-15</strain>
    </source>
</reference>
<protein>
    <submittedName>
        <fullName evidence="2">Helix-turn-helix domain-containing protein</fullName>
    </submittedName>
</protein>
<dbReference type="EMBL" id="JAHWXQ010000003">
    <property type="protein sequence ID" value="MBW3365875.1"/>
    <property type="molecule type" value="Genomic_DNA"/>
</dbReference>
<evidence type="ECO:0000259" key="1">
    <source>
        <dbReference type="Pfam" id="PF12728"/>
    </source>
</evidence>
<proteinExistence type="predicted"/>
<dbReference type="Pfam" id="PF12728">
    <property type="entry name" value="HTH_17"/>
    <property type="match status" value="1"/>
</dbReference>
<evidence type="ECO:0000313" key="3">
    <source>
        <dbReference type="Proteomes" id="UP000774935"/>
    </source>
</evidence>
<dbReference type="NCBIfam" id="TIGR01764">
    <property type="entry name" value="excise"/>
    <property type="match status" value="1"/>
</dbReference>
<evidence type="ECO:0000313" key="2">
    <source>
        <dbReference type="EMBL" id="MBW3365875.1"/>
    </source>
</evidence>
<gene>
    <name evidence="2" type="ORF">KYK27_12515</name>
</gene>
<dbReference type="SUPFAM" id="SSF46955">
    <property type="entry name" value="Putative DNA-binding domain"/>
    <property type="match status" value="1"/>
</dbReference>
<sequence length="81" mass="9322">MLEKLNLLEQAYSTHIILTKPVLNLKEASQYMGISTSMLYKLTSARGIPHSRPNGKLLFFSKEDLDAWMMRNPQRVKASIR</sequence>